<comment type="caution">
    <text evidence="2">The sequence shown here is derived from an EMBL/GenBank/DDBJ whole genome shotgun (WGS) entry which is preliminary data.</text>
</comment>
<keyword evidence="3" id="KW-1185">Reference proteome</keyword>
<dbReference type="EMBL" id="JAPKMY010000007">
    <property type="protein sequence ID" value="MCX5468865.1"/>
    <property type="molecule type" value="Genomic_DNA"/>
</dbReference>
<evidence type="ECO:0000259" key="1">
    <source>
        <dbReference type="Pfam" id="PF10592"/>
    </source>
</evidence>
<proteinExistence type="predicted"/>
<dbReference type="Pfam" id="PF10592">
    <property type="entry name" value="AIPR"/>
    <property type="match status" value="1"/>
</dbReference>
<evidence type="ECO:0000313" key="3">
    <source>
        <dbReference type="Proteomes" id="UP001146019"/>
    </source>
</evidence>
<feature type="domain" description="Abortive phage infection protein C-terminal" evidence="1">
    <location>
        <begin position="243"/>
        <end position="494"/>
    </location>
</feature>
<sequence>MPALRADLLTILKKELSDHYLHHLPPLLDQSRPIEEQNEKNIARAFGAFTLRALCNASVVESARAVIDDFNDNGIDAIYFEPTSKVLYLVQSKLKASEEFKQTEAQAFVDGLRQLLNSQFGSFNQNVLNRQSEIQSALHDAEKIILVVCYTGQQVSTHAQDCLKRFIESESENEDRLEANVLYFNPSEVENFLIKQQSYQIVSEKIDIYNFARVLSPRKTLYGQVKLKDLVKLHENYQLALYQQNIRYFIGGNTNPNKAIKKTLNYEADNFFFYNNGITILCSDFTSAGTFGGSEKNRKYKILNISVVNGAQTITSAYDFYKENGDQISDDAKVLVTVIQADSMQDIGKKITQNRNNQNPVDLTDFVALDGHQERLRQEIKYWGYDYFYRSTELSSTSMGLTVDEAMRSLAMLEKNTTYPIQLKNNATLMLDLDSQEYQHIFSNTLSGLKLVNSVLLYRYFQQIWNGYINLSNGQEKQIYKHSFFVAFFIFSKRFLKQELNKQKLVLITNIPSSVSVELDKLRFSILTKSQANLANDTPLKFYKNSSSVLNVLVDVMIEHFGKASDPNVLGMLATSNPNESYPRANLVNYLTDNAPQLTLGTASP</sequence>
<name>A0A9X3IIF8_9GAMM</name>
<gene>
    <name evidence="2" type="ORF">OSH00_14080</name>
</gene>
<dbReference type="Proteomes" id="UP001146019">
    <property type="component" value="Unassembled WGS sequence"/>
</dbReference>
<dbReference type="AlphaFoldDB" id="A0A9X3IIF8"/>
<organism evidence="2 3">
    <name type="scientific">Acinetobacter nematophilus</name>
    <dbReference type="NCBI Taxonomy" id="2994642"/>
    <lineage>
        <taxon>Bacteria</taxon>
        <taxon>Pseudomonadati</taxon>
        <taxon>Pseudomonadota</taxon>
        <taxon>Gammaproteobacteria</taxon>
        <taxon>Moraxellales</taxon>
        <taxon>Moraxellaceae</taxon>
        <taxon>Acinetobacter</taxon>
    </lineage>
</organism>
<dbReference type="InterPro" id="IPR018891">
    <property type="entry name" value="AIPR_C"/>
</dbReference>
<evidence type="ECO:0000313" key="2">
    <source>
        <dbReference type="EMBL" id="MCX5468865.1"/>
    </source>
</evidence>
<protein>
    <submittedName>
        <fullName evidence="2">AIPR family protein</fullName>
    </submittedName>
</protein>
<dbReference type="RefSeq" id="WP_266130938.1">
    <property type="nucleotide sequence ID" value="NZ_JAPKMY010000007.1"/>
</dbReference>
<accession>A0A9X3IIF8</accession>
<reference evidence="2" key="1">
    <citation type="submission" date="2022-11" db="EMBL/GenBank/DDBJ databases">
        <title>Biodiversity and phylogenetic relationships of bacteria.</title>
        <authorList>
            <person name="Machado R.A.R."/>
            <person name="Bhat A."/>
            <person name="Loulou A."/>
            <person name="Kallel S."/>
        </authorList>
    </citation>
    <scope>NUCLEOTIDE SEQUENCE</scope>
    <source>
        <strain evidence="2">A-IN1</strain>
    </source>
</reference>